<keyword evidence="1" id="KW-0472">Membrane</keyword>
<reference evidence="2 3" key="1">
    <citation type="submission" date="2013-03" db="EMBL/GenBank/DDBJ databases">
        <authorList>
            <person name="Harkins D.M."/>
            <person name="Durkin A.S."/>
            <person name="Brinkac L.M."/>
            <person name="Haft D.H."/>
            <person name="Selengut J.D."/>
            <person name="Sanka R."/>
            <person name="DePew J."/>
            <person name="Purushe J."/>
            <person name="Galloway R.L."/>
            <person name="Vinetz J.M."/>
            <person name="Sutton G.G."/>
            <person name="Nierman W.C."/>
            <person name="Fouts D.E."/>
        </authorList>
    </citation>
    <scope>NUCLEOTIDE SEQUENCE [LARGE SCALE GENOMIC DNA]</scope>
    <source>
        <strain evidence="2 3">Waz Holland</strain>
    </source>
</reference>
<name>N1VVB4_9LEPT</name>
<protein>
    <submittedName>
        <fullName evidence="2">PF05656 domain protein</fullName>
    </submittedName>
</protein>
<feature type="transmembrane region" description="Helical" evidence="1">
    <location>
        <begin position="20"/>
        <end position="40"/>
    </location>
</feature>
<dbReference type="Proteomes" id="UP000012227">
    <property type="component" value="Unassembled WGS sequence"/>
</dbReference>
<accession>N1VVB4</accession>
<sequence>MLLPSLSVGARRLHDTGKSGWWQLIGITGIGVLVLIFFWAQKGKS</sequence>
<dbReference type="GO" id="GO:0016020">
    <property type="term" value="C:membrane"/>
    <property type="evidence" value="ECO:0007669"/>
    <property type="project" value="InterPro"/>
</dbReference>
<comment type="caution">
    <text evidence="2">The sequence shown here is derived from an EMBL/GenBank/DDBJ whole genome shotgun (WGS) entry which is preliminary data.</text>
</comment>
<dbReference type="Pfam" id="PF05656">
    <property type="entry name" value="DUF805"/>
    <property type="match status" value="1"/>
</dbReference>
<evidence type="ECO:0000313" key="2">
    <source>
        <dbReference type="EMBL" id="EMY67904.1"/>
    </source>
</evidence>
<evidence type="ECO:0000313" key="3">
    <source>
        <dbReference type="Proteomes" id="UP000012227"/>
    </source>
</evidence>
<keyword evidence="1" id="KW-1133">Transmembrane helix</keyword>
<keyword evidence="1" id="KW-0812">Transmembrane</keyword>
<organism evidence="2 3">
    <name type="scientific">Leptospira vanthielii serovar Holland str. Waz Holland = ATCC 700522</name>
    <dbReference type="NCBI Taxonomy" id="1218591"/>
    <lineage>
        <taxon>Bacteria</taxon>
        <taxon>Pseudomonadati</taxon>
        <taxon>Spirochaetota</taxon>
        <taxon>Spirochaetia</taxon>
        <taxon>Leptospirales</taxon>
        <taxon>Leptospiraceae</taxon>
        <taxon>Leptospira</taxon>
    </lineage>
</organism>
<proteinExistence type="predicted"/>
<gene>
    <name evidence="2" type="ORF">LEP1GSC199_3790</name>
</gene>
<dbReference type="InterPro" id="IPR008523">
    <property type="entry name" value="DUF805"/>
</dbReference>
<dbReference type="EMBL" id="AOGY02000077">
    <property type="protein sequence ID" value="EMY67904.1"/>
    <property type="molecule type" value="Genomic_DNA"/>
</dbReference>
<evidence type="ECO:0000256" key="1">
    <source>
        <dbReference type="SAM" id="Phobius"/>
    </source>
</evidence>
<dbReference type="AlphaFoldDB" id="N1VVB4"/>
<dbReference type="STRING" id="1218591.LEP1GSC199_3790"/>